<name>A0AA41YXA3_9HYPH</name>
<dbReference type="SUPFAM" id="SSF50974">
    <property type="entry name" value="Nitrous oxide reductase, N-terminal domain"/>
    <property type="match status" value="1"/>
</dbReference>
<dbReference type="InterPro" id="IPR011045">
    <property type="entry name" value="N2O_reductase_N"/>
</dbReference>
<organism evidence="3 4">
    <name type="scientific">Lichenifustis flavocetrariae</name>
    <dbReference type="NCBI Taxonomy" id="2949735"/>
    <lineage>
        <taxon>Bacteria</taxon>
        <taxon>Pseudomonadati</taxon>
        <taxon>Pseudomonadota</taxon>
        <taxon>Alphaproteobacteria</taxon>
        <taxon>Hyphomicrobiales</taxon>
        <taxon>Lichenihabitantaceae</taxon>
        <taxon>Lichenifustis</taxon>
    </lineage>
</organism>
<dbReference type="InterPro" id="IPR015943">
    <property type="entry name" value="WD40/YVTN_repeat-like_dom_sf"/>
</dbReference>
<dbReference type="Proteomes" id="UP001165667">
    <property type="component" value="Unassembled WGS sequence"/>
</dbReference>
<comment type="caution">
    <text evidence="3">The sequence shown here is derived from an EMBL/GenBank/DDBJ whole genome shotgun (WGS) entry which is preliminary data.</text>
</comment>
<gene>
    <name evidence="3" type="ORF">M8523_01210</name>
</gene>
<dbReference type="InterPro" id="IPR022456">
    <property type="entry name" value="PQQ_b_propeller"/>
</dbReference>
<dbReference type="Gene3D" id="2.130.10.10">
    <property type="entry name" value="YVTN repeat-like/Quinoprotein amine dehydrogenase"/>
    <property type="match status" value="3"/>
</dbReference>
<dbReference type="Pfam" id="PF21783">
    <property type="entry name" value="YNCE"/>
    <property type="match status" value="1"/>
</dbReference>
<keyword evidence="4" id="KW-1185">Reference proteome</keyword>
<proteinExistence type="predicted"/>
<evidence type="ECO:0000313" key="3">
    <source>
        <dbReference type="EMBL" id="MCW6506638.1"/>
    </source>
</evidence>
<dbReference type="PANTHER" id="PTHR47197">
    <property type="entry name" value="PROTEIN NIRF"/>
    <property type="match status" value="1"/>
</dbReference>
<dbReference type="RefSeq" id="WP_282582994.1">
    <property type="nucleotide sequence ID" value="NZ_JAMOIM010000001.1"/>
</dbReference>
<dbReference type="InterPro" id="IPR051200">
    <property type="entry name" value="Host-pathogen_enzymatic-act"/>
</dbReference>
<dbReference type="PANTHER" id="PTHR47197:SF3">
    <property type="entry name" value="DIHYDRO-HEME D1 DEHYDROGENASE"/>
    <property type="match status" value="1"/>
</dbReference>
<reference evidence="3" key="1">
    <citation type="submission" date="2022-05" db="EMBL/GenBank/DDBJ databases">
        <authorList>
            <person name="Pankratov T."/>
        </authorList>
    </citation>
    <scope>NUCLEOTIDE SEQUENCE</scope>
    <source>
        <strain evidence="3">BP6-180914</strain>
    </source>
</reference>
<dbReference type="NCBIfam" id="TIGR03866">
    <property type="entry name" value="PQQ_ABC_repeats"/>
    <property type="match status" value="1"/>
</dbReference>
<protein>
    <submittedName>
        <fullName evidence="3">PQQ-dependent catabolism-associated beta-propeller protein</fullName>
    </submittedName>
</protein>
<keyword evidence="1" id="KW-0732">Signal</keyword>
<dbReference type="NCBIfam" id="TIGR02276">
    <property type="entry name" value="beta_rpt_yvtn"/>
    <property type="match status" value="3"/>
</dbReference>
<evidence type="ECO:0000256" key="1">
    <source>
        <dbReference type="ARBA" id="ARBA00022729"/>
    </source>
</evidence>
<dbReference type="EMBL" id="JAMOIM010000001">
    <property type="protein sequence ID" value="MCW6506638.1"/>
    <property type="molecule type" value="Genomic_DNA"/>
</dbReference>
<sequence length="336" mass="36168">MRNDRPAFPLAVGWIVRLAATGVLLLGAVNAAGAKDTGLKFVSNERSSEIFILDANDNAAGSFKSCGRPRGMKFTPDHMRFIVACGGDNTIAIYDVGSHKLVKRFRDVPDPEAFDLHPNGHDLYISNEDDAEATVINIETGEVTGHFPVGEEPEGVLATPDGKYVFVASEAANLVQVIDVATQKVVKEILTATRPRRLALTPDGKTVWVSDEIAGILETIDVGTLAVTGSVTFEVPGLQKDQITPVDIAITRDGRKAYVALGRADRVAVVDVATRKPIDYILVGKRPWGLRLTKDDKKLYVANGLSDDVAIIDTEKGRLTKAVPVGVIPYAILVDD</sequence>
<dbReference type="InterPro" id="IPR048433">
    <property type="entry name" value="YNCE-like_beta-prop"/>
</dbReference>
<evidence type="ECO:0000313" key="4">
    <source>
        <dbReference type="Proteomes" id="UP001165667"/>
    </source>
</evidence>
<dbReference type="InterPro" id="IPR011964">
    <property type="entry name" value="YVTN_b-propeller_repeat"/>
</dbReference>
<accession>A0AA41YXA3</accession>
<evidence type="ECO:0000259" key="2">
    <source>
        <dbReference type="Pfam" id="PF21783"/>
    </source>
</evidence>
<dbReference type="AlphaFoldDB" id="A0AA41YXA3"/>
<feature type="domain" description="YNCE-like beta-propeller" evidence="2">
    <location>
        <begin position="64"/>
        <end position="195"/>
    </location>
</feature>